<accession>A0A8R1E2M7</accession>
<dbReference type="InterPro" id="IPR050235">
    <property type="entry name" value="CK1_Ser-Thr_kinase"/>
</dbReference>
<dbReference type="PROSITE" id="PS50011">
    <property type="entry name" value="PROTEIN_KINASE_DOM"/>
    <property type="match status" value="1"/>
</dbReference>
<name>A0A8R1E2M7_CAEJA</name>
<proteinExistence type="predicted"/>
<protein>
    <submittedName>
        <fullName evidence="3">Protein kinase domain-containing protein</fullName>
    </submittedName>
</protein>
<dbReference type="PANTHER" id="PTHR11909">
    <property type="entry name" value="CASEIN KINASE-RELATED"/>
    <property type="match status" value="1"/>
</dbReference>
<evidence type="ECO:0000313" key="4">
    <source>
        <dbReference type="Proteomes" id="UP000005237"/>
    </source>
</evidence>
<dbReference type="InterPro" id="IPR011009">
    <property type="entry name" value="Kinase-like_dom_sf"/>
</dbReference>
<feature type="compositionally biased region" description="Polar residues" evidence="1">
    <location>
        <begin position="367"/>
        <end position="376"/>
    </location>
</feature>
<dbReference type="EnsemblMetazoa" id="CJA19379.1">
    <property type="protein sequence ID" value="CJA19379.1"/>
    <property type="gene ID" value="WBGene00138583"/>
</dbReference>
<reference evidence="3" key="2">
    <citation type="submission" date="2022-06" db="UniProtKB">
        <authorList>
            <consortium name="EnsemblMetazoa"/>
        </authorList>
    </citation>
    <scope>IDENTIFICATION</scope>
    <source>
        <strain evidence="3">DF5081</strain>
    </source>
</reference>
<keyword evidence="4" id="KW-1185">Reference proteome</keyword>
<feature type="compositionally biased region" description="Basic and acidic residues" evidence="1">
    <location>
        <begin position="426"/>
        <end position="439"/>
    </location>
</feature>
<feature type="compositionally biased region" description="Basic and acidic residues" evidence="1">
    <location>
        <begin position="310"/>
        <end position="324"/>
    </location>
</feature>
<dbReference type="SUPFAM" id="SSF56112">
    <property type="entry name" value="Protein kinase-like (PK-like)"/>
    <property type="match status" value="1"/>
</dbReference>
<sequence length="450" mass="51527">MVFEALRLNSPSSRFAVKVELAATHNNLKGEWNLMKLLKESNARHSIKGVELGCQRNFNYIVMELVGPSLSELRKCSPKKKFTLYTTVVCGIQCFDSIVEIQKLGYIHRDVKPSNFAIGILGSEDEKLVHVLDFGLCRNIYNKNKELRKRRVKAPFRGTVNYCSLNIHFRMEPGRHDDFWSLLFVLIEFHLGFLPWDKMPKENVKTAKEKQTDELLGKCPEEFKMIRCLLSMLSYSKVPDYERLRGVLCQLWHNNQFTPDKPLDWQAGGEYESIFRHRSRPQNNPKKLNLIEIINIPNAEEKKSKYALEDFPKPGEQEPSRDESVSNSDDTIVEKEGPPPAPKHISRPVVPIRDEAARKIRARIYSPNYSSEQPTQKMDMPTQRRRNNTATISGMRHPPLVMKKPPSGASRASKSGERPTPTPSRRSAEKRTPSKKSGEKAFPSVGKAEK</sequence>
<evidence type="ECO:0000256" key="1">
    <source>
        <dbReference type="SAM" id="MobiDB-lite"/>
    </source>
</evidence>
<feature type="domain" description="Protein kinase" evidence="2">
    <location>
        <begin position="1"/>
        <end position="253"/>
    </location>
</feature>
<evidence type="ECO:0000259" key="2">
    <source>
        <dbReference type="PROSITE" id="PS50011"/>
    </source>
</evidence>
<dbReference type="GO" id="GO:0004672">
    <property type="term" value="F:protein kinase activity"/>
    <property type="evidence" value="ECO:0007669"/>
    <property type="project" value="InterPro"/>
</dbReference>
<feature type="region of interest" description="Disordered" evidence="1">
    <location>
        <begin position="310"/>
        <end position="450"/>
    </location>
</feature>
<dbReference type="AlphaFoldDB" id="A0A8R1E2M7"/>
<dbReference type="Gene3D" id="1.10.510.10">
    <property type="entry name" value="Transferase(Phosphotransferase) domain 1"/>
    <property type="match status" value="1"/>
</dbReference>
<evidence type="ECO:0000313" key="3">
    <source>
        <dbReference type="EnsemblMetazoa" id="CJA19379.1"/>
    </source>
</evidence>
<organism evidence="3 4">
    <name type="scientific">Caenorhabditis japonica</name>
    <dbReference type="NCBI Taxonomy" id="281687"/>
    <lineage>
        <taxon>Eukaryota</taxon>
        <taxon>Metazoa</taxon>
        <taxon>Ecdysozoa</taxon>
        <taxon>Nematoda</taxon>
        <taxon>Chromadorea</taxon>
        <taxon>Rhabditida</taxon>
        <taxon>Rhabditina</taxon>
        <taxon>Rhabditomorpha</taxon>
        <taxon>Rhabditoidea</taxon>
        <taxon>Rhabditidae</taxon>
        <taxon>Peloderinae</taxon>
        <taxon>Caenorhabditis</taxon>
    </lineage>
</organism>
<dbReference type="InterPro" id="IPR000719">
    <property type="entry name" value="Prot_kinase_dom"/>
</dbReference>
<dbReference type="GO" id="GO:0005524">
    <property type="term" value="F:ATP binding"/>
    <property type="evidence" value="ECO:0007669"/>
    <property type="project" value="InterPro"/>
</dbReference>
<reference evidence="4" key="1">
    <citation type="submission" date="2010-08" db="EMBL/GenBank/DDBJ databases">
        <authorList>
            <consortium name="Caenorhabditis japonica Sequencing Consortium"/>
            <person name="Wilson R.K."/>
        </authorList>
    </citation>
    <scope>NUCLEOTIDE SEQUENCE [LARGE SCALE GENOMIC DNA]</scope>
    <source>
        <strain evidence="4">DF5081</strain>
    </source>
</reference>
<dbReference type="Pfam" id="PF00069">
    <property type="entry name" value="Pkinase"/>
    <property type="match status" value="1"/>
</dbReference>
<dbReference type="SMART" id="SM00220">
    <property type="entry name" value="S_TKc"/>
    <property type="match status" value="1"/>
</dbReference>
<dbReference type="Proteomes" id="UP000005237">
    <property type="component" value="Unassembled WGS sequence"/>
</dbReference>